<feature type="transmembrane region" description="Helical" evidence="6">
    <location>
        <begin position="170"/>
        <end position="193"/>
    </location>
</feature>
<reference evidence="9" key="1">
    <citation type="journal article" date="2015" name="Genome Announc.">
        <title>Genome sequence of the AIDS-associated pathogen Penicillium marneffei (ATCC18224) and its near taxonomic relative Talaromyces stipitatus (ATCC10500).</title>
        <authorList>
            <person name="Nierman W.C."/>
            <person name="Fedorova-Abrams N.D."/>
            <person name="Andrianopoulos A."/>
        </authorList>
    </citation>
    <scope>NUCLEOTIDE SEQUENCE [LARGE SCALE GENOMIC DNA]</scope>
    <source>
        <strain evidence="9">ATCC 10500 / CBS 375.48 / QM 6759 / NRRL 1006</strain>
    </source>
</reference>
<keyword evidence="7" id="KW-0732">Signal</keyword>
<dbReference type="HOGENOM" id="CLU_001265_0_3_1"/>
<evidence type="ECO:0000256" key="4">
    <source>
        <dbReference type="ARBA" id="ARBA00022989"/>
    </source>
</evidence>
<dbReference type="PANTHER" id="PTHR43791">
    <property type="entry name" value="PERMEASE-RELATED"/>
    <property type="match status" value="1"/>
</dbReference>
<dbReference type="GeneID" id="8101478"/>
<dbReference type="eggNOG" id="KOG2533">
    <property type="taxonomic scope" value="Eukaryota"/>
</dbReference>
<keyword evidence="4 6" id="KW-1133">Transmembrane helix</keyword>
<feature type="chain" id="PRO_5002874649" evidence="7">
    <location>
        <begin position="18"/>
        <end position="316"/>
    </location>
</feature>
<sequence>MAALRLLLSLFEAGVFPGCSFVLTSWYEPGELYRRMAIFYSGASAALDGTWGYRGWRFIYVIEGVFTFLCALTGFYFIYDTPAKVKWLSDEEQEFLLLRAKFSAGGESGVTEETRFSWKPASAAMKSSHIYATALIEFTCCVGVYGYSFVLPTIINNLGYTAANAQAMSVPPYVFACICLNVMALVGLVIIMVSVRYTNLVGVTLFGVFITTAGLYPISPAAAAWVSLNCAGSMKRAIVGSNIYIGDQAPRYPVGFGVSIGMLAMFGCIWPITYYFILKRTNAKRDAISLEEIRAKYTEEQLADMSDLSPTFRYST</sequence>
<feature type="transmembrane region" description="Helical" evidence="6">
    <location>
        <begin position="129"/>
        <end position="150"/>
    </location>
</feature>
<keyword evidence="3 6" id="KW-0812">Transmembrane</keyword>
<dbReference type="Gene3D" id="1.20.1250.20">
    <property type="entry name" value="MFS general substrate transporter like domains"/>
    <property type="match status" value="1"/>
</dbReference>
<dbReference type="Pfam" id="PF07690">
    <property type="entry name" value="MFS_1"/>
    <property type="match status" value="1"/>
</dbReference>
<dbReference type="SUPFAM" id="SSF103473">
    <property type="entry name" value="MFS general substrate transporter"/>
    <property type="match status" value="1"/>
</dbReference>
<keyword evidence="2" id="KW-0813">Transport</keyword>
<evidence type="ECO:0000256" key="6">
    <source>
        <dbReference type="SAM" id="Phobius"/>
    </source>
</evidence>
<dbReference type="VEuPathDB" id="FungiDB:TSTA_083850"/>
<dbReference type="GO" id="GO:0016020">
    <property type="term" value="C:membrane"/>
    <property type="evidence" value="ECO:0007669"/>
    <property type="project" value="UniProtKB-SubCell"/>
</dbReference>
<evidence type="ECO:0000313" key="9">
    <source>
        <dbReference type="Proteomes" id="UP000001745"/>
    </source>
</evidence>
<proteinExistence type="predicted"/>
<feature type="signal peptide" evidence="7">
    <location>
        <begin position="1"/>
        <end position="17"/>
    </location>
</feature>
<feature type="transmembrane region" description="Helical" evidence="6">
    <location>
        <begin position="58"/>
        <end position="79"/>
    </location>
</feature>
<evidence type="ECO:0000256" key="2">
    <source>
        <dbReference type="ARBA" id="ARBA00022448"/>
    </source>
</evidence>
<dbReference type="EMBL" id="EQ962653">
    <property type="protein sequence ID" value="EED21153.1"/>
    <property type="molecule type" value="Genomic_DNA"/>
</dbReference>
<evidence type="ECO:0000256" key="3">
    <source>
        <dbReference type="ARBA" id="ARBA00022692"/>
    </source>
</evidence>
<evidence type="ECO:0000313" key="8">
    <source>
        <dbReference type="EMBL" id="EED21153.1"/>
    </source>
</evidence>
<gene>
    <name evidence="8" type="ORF">TSTA_083850</name>
</gene>
<dbReference type="PANTHER" id="PTHR43791:SF54">
    <property type="entry name" value="MAJOR FACILITATOR SUPERFAMILY (MFS) PROFILE DOMAIN-CONTAINING PROTEIN-RELATED"/>
    <property type="match status" value="1"/>
</dbReference>
<dbReference type="InterPro" id="IPR011701">
    <property type="entry name" value="MFS"/>
</dbReference>
<accession>B8M056</accession>
<evidence type="ECO:0000256" key="7">
    <source>
        <dbReference type="SAM" id="SignalP"/>
    </source>
</evidence>
<evidence type="ECO:0000256" key="1">
    <source>
        <dbReference type="ARBA" id="ARBA00004141"/>
    </source>
</evidence>
<dbReference type="InterPro" id="IPR036259">
    <property type="entry name" value="MFS_trans_sf"/>
</dbReference>
<evidence type="ECO:0000256" key="5">
    <source>
        <dbReference type="ARBA" id="ARBA00023136"/>
    </source>
</evidence>
<dbReference type="Proteomes" id="UP000001745">
    <property type="component" value="Unassembled WGS sequence"/>
</dbReference>
<protein>
    <submittedName>
        <fullName evidence="8">Pantothenate transporter, putative</fullName>
    </submittedName>
</protein>
<name>B8M056_TALSN</name>
<comment type="subcellular location">
    <subcellularLocation>
        <location evidence="1">Membrane</location>
        <topology evidence="1">Multi-pass membrane protein</topology>
    </subcellularLocation>
</comment>
<dbReference type="PhylomeDB" id="B8M056"/>
<dbReference type="GO" id="GO:0022857">
    <property type="term" value="F:transmembrane transporter activity"/>
    <property type="evidence" value="ECO:0007669"/>
    <property type="project" value="InterPro"/>
</dbReference>
<organism evidence="8 9">
    <name type="scientific">Talaromyces stipitatus (strain ATCC 10500 / CBS 375.48 / QM 6759 / NRRL 1006)</name>
    <name type="common">Penicillium stipitatum</name>
    <dbReference type="NCBI Taxonomy" id="441959"/>
    <lineage>
        <taxon>Eukaryota</taxon>
        <taxon>Fungi</taxon>
        <taxon>Dikarya</taxon>
        <taxon>Ascomycota</taxon>
        <taxon>Pezizomycotina</taxon>
        <taxon>Eurotiomycetes</taxon>
        <taxon>Eurotiomycetidae</taxon>
        <taxon>Eurotiales</taxon>
        <taxon>Trichocomaceae</taxon>
        <taxon>Talaromyces</taxon>
        <taxon>Talaromyces sect. Talaromyces</taxon>
    </lineage>
</organism>
<keyword evidence="5 6" id="KW-0472">Membrane</keyword>
<feature type="transmembrane region" description="Helical" evidence="6">
    <location>
        <begin position="254"/>
        <end position="277"/>
    </location>
</feature>
<feature type="transmembrane region" description="Helical" evidence="6">
    <location>
        <begin position="7"/>
        <end position="27"/>
    </location>
</feature>
<dbReference type="AlphaFoldDB" id="B8M056"/>
<feature type="transmembrane region" description="Helical" evidence="6">
    <location>
        <begin position="200"/>
        <end position="218"/>
    </location>
</feature>
<dbReference type="RefSeq" id="XP_002478116.1">
    <property type="nucleotide sequence ID" value="XM_002478071.1"/>
</dbReference>
<dbReference type="OMA" id="ATIMFIW"/>
<dbReference type="InParanoid" id="B8M056"/>
<dbReference type="OrthoDB" id="2962993at2759"/>
<keyword evidence="9" id="KW-1185">Reference proteome</keyword>